<feature type="compositionally biased region" description="Basic residues" evidence="1">
    <location>
        <begin position="12"/>
        <end position="23"/>
    </location>
</feature>
<protein>
    <submittedName>
        <fullName evidence="2">Uncharacterized protein</fullName>
    </submittedName>
</protein>
<feature type="compositionally biased region" description="Polar residues" evidence="1">
    <location>
        <begin position="40"/>
        <end position="49"/>
    </location>
</feature>
<sequence length="226" mass="24728">MGSTLMESSKGSSKKIPKKRRGLRINMPDFGDFTAPKVETSGSTKSGTQKGERLIRSASPTKGDTAKNPASRPSTPHSAPVPSKASSASPKTIFPYPSHQNASPKSPRRLSFSGIFRSNSSSTSMKIFSRTRREGQFGRSWWNSSARAKSYHARLPLENGIDHVPVLNLLCEKEGERSPQPIGRDFCVDSPPFTAADGLAILERCHPQLHLTIYSTNTSEREGEEL</sequence>
<dbReference type="EMBL" id="JAHRIM010092173">
    <property type="protein sequence ID" value="MEQ2277666.1"/>
    <property type="molecule type" value="Genomic_DNA"/>
</dbReference>
<comment type="caution">
    <text evidence="2">The sequence shown here is derived from an EMBL/GenBank/DDBJ whole genome shotgun (WGS) entry which is preliminary data.</text>
</comment>
<keyword evidence="3" id="KW-1185">Reference proteome</keyword>
<name>A0ABV0X7W1_9TELE</name>
<dbReference type="Proteomes" id="UP001444071">
    <property type="component" value="Unassembled WGS sequence"/>
</dbReference>
<proteinExistence type="predicted"/>
<feature type="region of interest" description="Disordered" evidence="1">
    <location>
        <begin position="1"/>
        <end position="115"/>
    </location>
</feature>
<evidence type="ECO:0000313" key="2">
    <source>
        <dbReference type="EMBL" id="MEQ2277666.1"/>
    </source>
</evidence>
<evidence type="ECO:0000313" key="3">
    <source>
        <dbReference type="Proteomes" id="UP001444071"/>
    </source>
</evidence>
<evidence type="ECO:0000256" key="1">
    <source>
        <dbReference type="SAM" id="MobiDB-lite"/>
    </source>
</evidence>
<reference evidence="2 3" key="1">
    <citation type="submission" date="2021-06" db="EMBL/GenBank/DDBJ databases">
        <authorList>
            <person name="Palmer J.M."/>
        </authorList>
    </citation>
    <scope>NUCLEOTIDE SEQUENCE [LARGE SCALE GENOMIC DNA]</scope>
    <source>
        <strain evidence="2 3">XR_2019</strain>
        <tissue evidence="2">Muscle</tissue>
    </source>
</reference>
<feature type="compositionally biased region" description="Low complexity" evidence="1">
    <location>
        <begin position="78"/>
        <end position="91"/>
    </location>
</feature>
<organism evidence="2 3">
    <name type="scientific">Xenotaenia resolanae</name>
    <dbReference type="NCBI Taxonomy" id="208358"/>
    <lineage>
        <taxon>Eukaryota</taxon>
        <taxon>Metazoa</taxon>
        <taxon>Chordata</taxon>
        <taxon>Craniata</taxon>
        <taxon>Vertebrata</taxon>
        <taxon>Euteleostomi</taxon>
        <taxon>Actinopterygii</taxon>
        <taxon>Neopterygii</taxon>
        <taxon>Teleostei</taxon>
        <taxon>Neoteleostei</taxon>
        <taxon>Acanthomorphata</taxon>
        <taxon>Ovalentaria</taxon>
        <taxon>Atherinomorphae</taxon>
        <taxon>Cyprinodontiformes</taxon>
        <taxon>Goodeidae</taxon>
        <taxon>Xenotaenia</taxon>
    </lineage>
</organism>
<accession>A0ABV0X7W1</accession>
<gene>
    <name evidence="2" type="ORF">XENORESO_006015</name>
</gene>